<dbReference type="EMBL" id="VCAU01000003">
    <property type="protein sequence ID" value="KAF9894510.1"/>
    <property type="molecule type" value="Genomic_DNA"/>
</dbReference>
<dbReference type="InterPro" id="IPR029058">
    <property type="entry name" value="AB_hydrolase_fold"/>
</dbReference>
<dbReference type="AlphaFoldDB" id="A0AAD4CXF2"/>
<evidence type="ECO:0000313" key="2">
    <source>
        <dbReference type="EMBL" id="KAF9894510.1"/>
    </source>
</evidence>
<dbReference type="InterPro" id="IPR002925">
    <property type="entry name" value="Dienelactn_hydro"/>
</dbReference>
<proteinExistence type="predicted"/>
<dbReference type="GO" id="GO:0016787">
    <property type="term" value="F:hydrolase activity"/>
    <property type="evidence" value="ECO:0007669"/>
    <property type="project" value="InterPro"/>
</dbReference>
<organism evidence="2 3">
    <name type="scientific">Aspergillus nanangensis</name>
    <dbReference type="NCBI Taxonomy" id="2582783"/>
    <lineage>
        <taxon>Eukaryota</taxon>
        <taxon>Fungi</taxon>
        <taxon>Dikarya</taxon>
        <taxon>Ascomycota</taxon>
        <taxon>Pezizomycotina</taxon>
        <taxon>Eurotiomycetes</taxon>
        <taxon>Eurotiomycetidae</taxon>
        <taxon>Eurotiales</taxon>
        <taxon>Aspergillaceae</taxon>
        <taxon>Aspergillus</taxon>
        <taxon>Aspergillus subgen. Circumdati</taxon>
    </lineage>
</organism>
<name>A0AAD4CXF2_ASPNN</name>
<dbReference type="Gene3D" id="3.40.50.1820">
    <property type="entry name" value="alpha/beta hydrolase"/>
    <property type="match status" value="1"/>
</dbReference>
<feature type="domain" description="Dienelactone hydrolase" evidence="1">
    <location>
        <begin position="29"/>
        <end position="242"/>
    </location>
</feature>
<dbReference type="Proteomes" id="UP001194746">
    <property type="component" value="Unassembled WGS sequence"/>
</dbReference>
<dbReference type="PANTHER" id="PTHR47668">
    <property type="entry name" value="DIENELACTONE HYDROLASE FAMILY PROTEIN (AFU_ORTHOLOGUE AFUA_6G01940)"/>
    <property type="match status" value="1"/>
</dbReference>
<dbReference type="PANTHER" id="PTHR47668:SF1">
    <property type="entry name" value="DIENELACTONE HYDROLASE DOMAIN-CONTAINING PROTEIN-RELATED"/>
    <property type="match status" value="1"/>
</dbReference>
<evidence type="ECO:0000259" key="1">
    <source>
        <dbReference type="Pfam" id="PF01738"/>
    </source>
</evidence>
<keyword evidence="3" id="KW-1185">Reference proteome</keyword>
<accession>A0AAD4CXF2</accession>
<reference evidence="2" key="1">
    <citation type="journal article" date="2019" name="Beilstein J. Org. Chem.">
        <title>Nanangenines: drimane sesquiterpenoids as the dominant metabolite cohort of a novel Australian fungus, Aspergillus nanangensis.</title>
        <authorList>
            <person name="Lacey H.J."/>
            <person name="Gilchrist C.L.M."/>
            <person name="Crombie A."/>
            <person name="Kalaitzis J.A."/>
            <person name="Vuong D."/>
            <person name="Rutledge P.J."/>
            <person name="Turner P."/>
            <person name="Pitt J.I."/>
            <person name="Lacey E."/>
            <person name="Chooi Y.H."/>
            <person name="Piggott A.M."/>
        </authorList>
    </citation>
    <scope>NUCLEOTIDE SEQUENCE</scope>
    <source>
        <strain evidence="2">MST-FP2251</strain>
    </source>
</reference>
<dbReference type="SUPFAM" id="SSF53474">
    <property type="entry name" value="alpha/beta-Hydrolases"/>
    <property type="match status" value="1"/>
</dbReference>
<reference evidence="2" key="2">
    <citation type="submission" date="2020-02" db="EMBL/GenBank/DDBJ databases">
        <authorList>
            <person name="Gilchrist C.L.M."/>
            <person name="Chooi Y.-H."/>
        </authorList>
    </citation>
    <scope>NUCLEOTIDE SEQUENCE</scope>
    <source>
        <strain evidence="2">MST-FP2251</strain>
    </source>
</reference>
<protein>
    <recommendedName>
        <fullName evidence="1">Dienelactone hydrolase domain-containing protein</fullName>
    </recommendedName>
</protein>
<sequence>MSCEACRTIPPVVPQDYSPTGTYQTLADVTGPKDAVAGIVDIYDIFGMSSQTIQGADMLAARLNALVLIPDFFHGAAAQHDWVPADTEEKKQLLADLVANQASIPKNVDVLRQAIPVYETEFPSVKKWAALGLCWGGKVTVLASGPGTPFTVTGQVHPGRMDKADAEKLTIPHIVLASKDEPADAVTAYEEVFQGNGVGGYIETYQTMWHGWMGSRANLEEKESCAEFARGYAQVADFFEKYLQ</sequence>
<comment type="caution">
    <text evidence="2">The sequence shown here is derived from an EMBL/GenBank/DDBJ whole genome shotgun (WGS) entry which is preliminary data.</text>
</comment>
<evidence type="ECO:0000313" key="3">
    <source>
        <dbReference type="Proteomes" id="UP001194746"/>
    </source>
</evidence>
<gene>
    <name evidence="2" type="ORF">FE257_006394</name>
</gene>
<dbReference type="Pfam" id="PF01738">
    <property type="entry name" value="DLH"/>
    <property type="match status" value="1"/>
</dbReference>